<dbReference type="Proteomes" id="UP001297272">
    <property type="component" value="Unassembled WGS sequence"/>
</dbReference>
<dbReference type="RefSeq" id="WP_213986070.1">
    <property type="nucleotide sequence ID" value="NZ_JAFMNX010000005.1"/>
</dbReference>
<protein>
    <submittedName>
        <fullName evidence="11">L,D-transpeptidase</fullName>
    </submittedName>
</protein>
<evidence type="ECO:0000256" key="6">
    <source>
        <dbReference type="ARBA" id="ARBA00023316"/>
    </source>
</evidence>
<keyword evidence="6 7" id="KW-0961">Cell wall biogenesis/degradation</keyword>
<evidence type="ECO:0000256" key="1">
    <source>
        <dbReference type="ARBA" id="ARBA00004752"/>
    </source>
</evidence>
<evidence type="ECO:0000256" key="9">
    <source>
        <dbReference type="SAM" id="SignalP"/>
    </source>
</evidence>
<dbReference type="InterPro" id="IPR050979">
    <property type="entry name" value="LD-transpeptidase"/>
</dbReference>
<proteinExistence type="inferred from homology"/>
<evidence type="ECO:0000313" key="11">
    <source>
        <dbReference type="EMBL" id="MBS9722427.1"/>
    </source>
</evidence>
<feature type="region of interest" description="Disordered" evidence="8">
    <location>
        <begin position="79"/>
        <end position="177"/>
    </location>
</feature>
<keyword evidence="4 7" id="KW-0133">Cell shape</keyword>
<name>A0ABS5S3C9_9HYPH</name>
<feature type="active site" description="Nucleophile" evidence="7">
    <location>
        <position position="430"/>
    </location>
</feature>
<keyword evidence="3" id="KW-0808">Transferase</keyword>
<evidence type="ECO:0000313" key="12">
    <source>
        <dbReference type="Proteomes" id="UP001297272"/>
    </source>
</evidence>
<evidence type="ECO:0000256" key="7">
    <source>
        <dbReference type="PROSITE-ProRule" id="PRU01373"/>
    </source>
</evidence>
<feature type="chain" id="PRO_5046898146" evidence="9">
    <location>
        <begin position="21"/>
        <end position="455"/>
    </location>
</feature>
<dbReference type="Gene3D" id="2.40.440.10">
    <property type="entry name" value="L,D-transpeptidase catalytic domain-like"/>
    <property type="match status" value="1"/>
</dbReference>
<organism evidence="11 12">
    <name type="scientific">Tianweitania aestuarii</name>
    <dbReference type="NCBI Taxonomy" id="2814886"/>
    <lineage>
        <taxon>Bacteria</taxon>
        <taxon>Pseudomonadati</taxon>
        <taxon>Pseudomonadota</taxon>
        <taxon>Alphaproteobacteria</taxon>
        <taxon>Hyphomicrobiales</taxon>
        <taxon>Phyllobacteriaceae</taxon>
        <taxon>Tianweitania</taxon>
    </lineage>
</organism>
<sequence>MLRRLLSFVLLATVAGLAPAGAVGMRDDAAHMQPLRSSAGMQLAQAGDVQVFYDEYGRRVLFDTRSGQVIGVEEPTVRNEAPWERDRRQMQRPRYNDDVYSRGGSLRDSPNYIPAPQDGNDPYPLTREEDETYAGRSIERLPLDNGYGEPPAVTGSTSPDVPQSAVPSTPTMSSKASEDMTKLQVLLDRAGASPGVIDGHDGSNVRKALLAYEELTGETLPIGNGPALDAALAATGGPALVDYTITPEDVAAPMVASVPDDYSEKAKLDHLSYTSVTEMFGERFHMDENYLKALNPEANFSRAGTIIRVASIGQNVTAQVDRIVADKARKQVRAYDASGNLVAAYPTTIGSGDTPSPSGTHQVKRIAFDPEYTYNPKLNFQQGQNDKVLRIPPGPNGPVGSIWIALDKPTYGIHGTPEPSKIGKTESHGCVRLTNWDAAELAKIVKPGVFVQFLD</sequence>
<comment type="similarity">
    <text evidence="2">Belongs to the YkuD family.</text>
</comment>
<dbReference type="EMBL" id="JAFMNX010000005">
    <property type="protein sequence ID" value="MBS9722427.1"/>
    <property type="molecule type" value="Genomic_DNA"/>
</dbReference>
<evidence type="ECO:0000256" key="5">
    <source>
        <dbReference type="ARBA" id="ARBA00022984"/>
    </source>
</evidence>
<feature type="active site" description="Proton donor/acceptor" evidence="7">
    <location>
        <position position="414"/>
    </location>
</feature>
<dbReference type="PANTHER" id="PTHR30582:SF30">
    <property type="entry name" value="BLR4375 PROTEIN"/>
    <property type="match status" value="1"/>
</dbReference>
<reference evidence="11 12" key="1">
    <citation type="submission" date="2021-03" db="EMBL/GenBank/DDBJ databases">
        <title>Tianweitania aestuarii sp. nov., isolated from a tidal flat.</title>
        <authorList>
            <person name="Park S."/>
            <person name="Yoon J.-H."/>
        </authorList>
    </citation>
    <scope>NUCLEOTIDE SEQUENCE [LARGE SCALE GENOMIC DNA]</scope>
    <source>
        <strain evidence="11 12">BSSL-BM11</strain>
    </source>
</reference>
<dbReference type="SUPFAM" id="SSF141523">
    <property type="entry name" value="L,D-transpeptidase catalytic domain-like"/>
    <property type="match status" value="1"/>
</dbReference>
<dbReference type="Pfam" id="PF03734">
    <property type="entry name" value="YkuD"/>
    <property type="match status" value="1"/>
</dbReference>
<dbReference type="PANTHER" id="PTHR30582">
    <property type="entry name" value="L,D-TRANSPEPTIDASE"/>
    <property type="match status" value="1"/>
</dbReference>
<dbReference type="InterPro" id="IPR038063">
    <property type="entry name" value="Transpep_catalytic_dom"/>
</dbReference>
<dbReference type="CDD" id="cd16913">
    <property type="entry name" value="YkuD_like"/>
    <property type="match status" value="1"/>
</dbReference>
<accession>A0ABS5S3C9</accession>
<feature type="compositionally biased region" description="Polar residues" evidence="8">
    <location>
        <begin position="154"/>
        <end position="175"/>
    </location>
</feature>
<keyword evidence="12" id="KW-1185">Reference proteome</keyword>
<feature type="domain" description="L,D-TPase catalytic" evidence="10">
    <location>
        <begin position="321"/>
        <end position="454"/>
    </location>
</feature>
<evidence type="ECO:0000256" key="4">
    <source>
        <dbReference type="ARBA" id="ARBA00022960"/>
    </source>
</evidence>
<evidence type="ECO:0000256" key="2">
    <source>
        <dbReference type="ARBA" id="ARBA00005992"/>
    </source>
</evidence>
<keyword evidence="9" id="KW-0732">Signal</keyword>
<evidence type="ECO:0000259" key="10">
    <source>
        <dbReference type="PROSITE" id="PS52029"/>
    </source>
</evidence>
<comment type="caution">
    <text evidence="11">The sequence shown here is derived from an EMBL/GenBank/DDBJ whole genome shotgun (WGS) entry which is preliminary data.</text>
</comment>
<evidence type="ECO:0000256" key="8">
    <source>
        <dbReference type="SAM" id="MobiDB-lite"/>
    </source>
</evidence>
<feature type="signal peptide" evidence="9">
    <location>
        <begin position="1"/>
        <end position="20"/>
    </location>
</feature>
<dbReference type="PROSITE" id="PS52029">
    <property type="entry name" value="LD_TPASE"/>
    <property type="match status" value="1"/>
</dbReference>
<gene>
    <name evidence="11" type="ORF">JYU29_17170</name>
</gene>
<feature type="compositionally biased region" description="Basic and acidic residues" evidence="8">
    <location>
        <begin position="79"/>
        <end position="100"/>
    </location>
</feature>
<dbReference type="InterPro" id="IPR005490">
    <property type="entry name" value="LD_TPept_cat_dom"/>
</dbReference>
<comment type="pathway">
    <text evidence="1 7">Cell wall biogenesis; peptidoglycan biosynthesis.</text>
</comment>
<evidence type="ECO:0000256" key="3">
    <source>
        <dbReference type="ARBA" id="ARBA00022679"/>
    </source>
</evidence>
<keyword evidence="5 7" id="KW-0573">Peptidoglycan synthesis</keyword>